<reference evidence="2" key="1">
    <citation type="submission" date="2022-01" db="EMBL/GenBank/DDBJ databases">
        <authorList>
            <person name="King R."/>
        </authorList>
    </citation>
    <scope>NUCLEOTIDE SEQUENCE</scope>
</reference>
<gene>
    <name evidence="2" type="ORF">PSYICH_LOCUS11287</name>
</gene>
<keyword evidence="1" id="KW-0732">Signal</keyword>
<feature type="signal peptide" evidence="1">
    <location>
        <begin position="1"/>
        <end position="23"/>
    </location>
</feature>
<evidence type="ECO:0000256" key="1">
    <source>
        <dbReference type="SAM" id="SignalP"/>
    </source>
</evidence>
<feature type="chain" id="PRO_5040256976" evidence="1">
    <location>
        <begin position="24"/>
        <end position="177"/>
    </location>
</feature>
<sequence length="177" mass="20843">MYQNSIKMQILFFLFIAYSYVTCEENKDNGNVVTVTKKVETRKSKQMVFHNPPNLGNQKKIWNSYAVDEGHYHDHLVQTNPGRAKLNNNRRQTLFAKPFKNNVHSGSNKYQPQVKHYGNRYLRKPATNYNQFYQNYGYQQRPYRTRRPVGGTSKSTITTTVTEKTVKKKFKPSFVMM</sequence>
<dbReference type="EMBL" id="OV651817">
    <property type="protein sequence ID" value="CAH1110500.1"/>
    <property type="molecule type" value="Genomic_DNA"/>
</dbReference>
<proteinExistence type="predicted"/>
<evidence type="ECO:0000313" key="3">
    <source>
        <dbReference type="Proteomes" id="UP001153636"/>
    </source>
</evidence>
<protein>
    <submittedName>
        <fullName evidence="2">Uncharacterized protein</fullName>
    </submittedName>
</protein>
<keyword evidence="3" id="KW-1185">Reference proteome</keyword>
<organism evidence="2 3">
    <name type="scientific">Psylliodes chrysocephalus</name>
    <dbReference type="NCBI Taxonomy" id="3402493"/>
    <lineage>
        <taxon>Eukaryota</taxon>
        <taxon>Metazoa</taxon>
        <taxon>Ecdysozoa</taxon>
        <taxon>Arthropoda</taxon>
        <taxon>Hexapoda</taxon>
        <taxon>Insecta</taxon>
        <taxon>Pterygota</taxon>
        <taxon>Neoptera</taxon>
        <taxon>Endopterygota</taxon>
        <taxon>Coleoptera</taxon>
        <taxon>Polyphaga</taxon>
        <taxon>Cucujiformia</taxon>
        <taxon>Chrysomeloidea</taxon>
        <taxon>Chrysomelidae</taxon>
        <taxon>Galerucinae</taxon>
        <taxon>Alticini</taxon>
        <taxon>Psylliodes</taxon>
    </lineage>
</organism>
<accession>A0A9P0D3A2</accession>
<dbReference type="AlphaFoldDB" id="A0A9P0D3A2"/>
<dbReference type="Proteomes" id="UP001153636">
    <property type="component" value="Chromosome 5"/>
</dbReference>
<evidence type="ECO:0000313" key="2">
    <source>
        <dbReference type="EMBL" id="CAH1110500.1"/>
    </source>
</evidence>
<name>A0A9P0D3A2_9CUCU</name>